<dbReference type="AlphaFoldDB" id="A0A9E7R406"/>
<evidence type="ECO:0008006" key="3">
    <source>
        <dbReference type="Google" id="ProtNLM"/>
    </source>
</evidence>
<dbReference type="RefSeq" id="WP_260594249.1">
    <property type="nucleotide sequence ID" value="NZ_CP104003.1"/>
</dbReference>
<evidence type="ECO:0000313" key="2">
    <source>
        <dbReference type="Proteomes" id="UP001057580"/>
    </source>
</evidence>
<dbReference type="KEGG" id="ssai:N0B31_02685"/>
<accession>A0A9E7R406</accession>
<dbReference type="SUPFAM" id="SSF52540">
    <property type="entry name" value="P-loop containing nucleoside triphosphate hydrolases"/>
    <property type="match status" value="1"/>
</dbReference>
<reference evidence="1" key="1">
    <citation type="submission" date="2022-09" db="EMBL/GenBank/DDBJ databases">
        <title>Diverse halophilic archaea isolated from saline environments.</title>
        <authorList>
            <person name="Cui H.-L."/>
        </authorList>
    </citation>
    <scope>NUCLEOTIDE SEQUENCE</scope>
    <source>
        <strain evidence="1">ZS-35-S2</strain>
    </source>
</reference>
<dbReference type="Proteomes" id="UP001057580">
    <property type="component" value="Chromosome"/>
</dbReference>
<proteinExistence type="predicted"/>
<keyword evidence="2" id="KW-1185">Reference proteome</keyword>
<protein>
    <recommendedName>
        <fullName evidence="3">ATP-binding protein</fullName>
    </recommendedName>
</protein>
<dbReference type="EMBL" id="CP104003">
    <property type="protein sequence ID" value="UWM55197.1"/>
    <property type="molecule type" value="Genomic_DNA"/>
</dbReference>
<evidence type="ECO:0000313" key="1">
    <source>
        <dbReference type="EMBL" id="UWM55197.1"/>
    </source>
</evidence>
<dbReference type="GeneID" id="74941293"/>
<name>A0A9E7R406_9EURY</name>
<sequence>MSDPKVRDLFPQTPFEIGGGLNRETGRELFTPLEMHEKFRDEVIKNRRRGTCIWALSGPVGIGRTWTLCWTARQAVEQNMGTDERWEAALVPGLGSGQIRDLYESVFQSTDYLREEAAENLDQGFDHISGQGREGILNHALTNQSSWSVFTGDRGRFPNIDGIDQKPKWTKRETQVQFLILWLKKLKEIGVDNLLILVDEFETTVTRLSSSKMTDFSDGLRRFYDVIEENKDDIPNVEIILSATTEAANKIDPSASSSQLQGWLTALQSRMTRGFRLGKISEDEAKKIAINCIDYRRTVDSEDEYYPYTVEAIETAYDGSDGLTRRLGEIINEMYFTAFDKTLIEEEDAQEAVEILGYDFKQIN</sequence>
<gene>
    <name evidence="1" type="ORF">N0B31_02685</name>
</gene>
<dbReference type="InterPro" id="IPR027417">
    <property type="entry name" value="P-loop_NTPase"/>
</dbReference>
<organism evidence="1 2">
    <name type="scientific">Salinirubellus salinus</name>
    <dbReference type="NCBI Taxonomy" id="1364945"/>
    <lineage>
        <taxon>Archaea</taxon>
        <taxon>Methanobacteriati</taxon>
        <taxon>Methanobacteriota</taxon>
        <taxon>Stenosarchaea group</taxon>
        <taxon>Halobacteria</taxon>
        <taxon>Halobacteriales</taxon>
        <taxon>Natronomonadaceae</taxon>
        <taxon>Salinirubellus</taxon>
    </lineage>
</organism>